<dbReference type="GO" id="GO:0004803">
    <property type="term" value="F:transposase activity"/>
    <property type="evidence" value="ECO:0007669"/>
    <property type="project" value="InterPro"/>
</dbReference>
<dbReference type="PANTHER" id="PTHR33055">
    <property type="entry name" value="TRANSPOSASE FOR INSERTION SEQUENCE ELEMENT IS1111A"/>
    <property type="match status" value="1"/>
</dbReference>
<evidence type="ECO:0000313" key="5">
    <source>
        <dbReference type="Proteomes" id="UP000238701"/>
    </source>
</evidence>
<dbReference type="InterPro" id="IPR002525">
    <property type="entry name" value="Transp_IS110-like_N"/>
</dbReference>
<feature type="region of interest" description="Disordered" evidence="1">
    <location>
        <begin position="1"/>
        <end position="31"/>
    </location>
</feature>
<dbReference type="InterPro" id="IPR047650">
    <property type="entry name" value="Transpos_IS110"/>
</dbReference>
<dbReference type="GO" id="GO:0003677">
    <property type="term" value="F:DNA binding"/>
    <property type="evidence" value="ECO:0007669"/>
    <property type="project" value="InterPro"/>
</dbReference>
<evidence type="ECO:0000313" key="4">
    <source>
        <dbReference type="EMBL" id="SPF40150.1"/>
    </source>
</evidence>
<proteinExistence type="predicted"/>
<dbReference type="Pfam" id="PF01548">
    <property type="entry name" value="DEDD_Tnp_IS110"/>
    <property type="match status" value="1"/>
</dbReference>
<feature type="domain" description="Transposase IS110-like N-terminal" evidence="2">
    <location>
        <begin position="71"/>
        <end position="215"/>
    </location>
</feature>
<gene>
    <name evidence="4" type="ORF">SBA1_30001</name>
</gene>
<feature type="compositionally biased region" description="Basic and acidic residues" evidence="1">
    <location>
        <begin position="1"/>
        <end position="15"/>
    </location>
</feature>
<dbReference type="PANTHER" id="PTHR33055:SF3">
    <property type="entry name" value="PUTATIVE TRANSPOSASE FOR IS117-RELATED"/>
    <property type="match status" value="1"/>
</dbReference>
<dbReference type="EMBL" id="OMOD01000122">
    <property type="protein sequence ID" value="SPF40150.1"/>
    <property type="molecule type" value="Genomic_DNA"/>
</dbReference>
<accession>A0A2U3KKS4</accession>
<evidence type="ECO:0000259" key="2">
    <source>
        <dbReference type="Pfam" id="PF01548"/>
    </source>
</evidence>
<dbReference type="NCBIfam" id="NF033542">
    <property type="entry name" value="transpos_IS110"/>
    <property type="match status" value="1"/>
</dbReference>
<dbReference type="GO" id="GO:0006313">
    <property type="term" value="P:DNA transposition"/>
    <property type="evidence" value="ECO:0007669"/>
    <property type="project" value="InterPro"/>
</dbReference>
<reference evidence="5" key="1">
    <citation type="submission" date="2018-02" db="EMBL/GenBank/DDBJ databases">
        <authorList>
            <person name="Hausmann B."/>
        </authorList>
    </citation>
    <scope>NUCLEOTIDE SEQUENCE [LARGE SCALE GENOMIC DNA]</scope>
    <source>
        <strain evidence="5">Peat soil MAG SbA1</strain>
    </source>
</reference>
<organism evidence="4 5">
    <name type="scientific">Candidatus Sulfotelmatobacter kueseliae</name>
    <dbReference type="NCBI Taxonomy" id="2042962"/>
    <lineage>
        <taxon>Bacteria</taxon>
        <taxon>Pseudomonadati</taxon>
        <taxon>Acidobacteriota</taxon>
        <taxon>Terriglobia</taxon>
        <taxon>Terriglobales</taxon>
        <taxon>Candidatus Korobacteraceae</taxon>
        <taxon>Candidatus Sulfotelmatobacter</taxon>
    </lineage>
</organism>
<evidence type="ECO:0000256" key="1">
    <source>
        <dbReference type="SAM" id="MobiDB-lite"/>
    </source>
</evidence>
<dbReference type="Proteomes" id="UP000238701">
    <property type="component" value="Unassembled WGS sequence"/>
</dbReference>
<feature type="domain" description="Transposase IS116/IS110/IS902 C-terminal" evidence="3">
    <location>
        <begin position="277"/>
        <end position="347"/>
    </location>
</feature>
<evidence type="ECO:0000259" key="3">
    <source>
        <dbReference type="Pfam" id="PF02371"/>
    </source>
</evidence>
<dbReference type="Pfam" id="PF02371">
    <property type="entry name" value="Transposase_20"/>
    <property type="match status" value="1"/>
</dbReference>
<dbReference type="InterPro" id="IPR003346">
    <property type="entry name" value="Transposase_20"/>
</dbReference>
<dbReference type="AlphaFoldDB" id="A0A2U3KKS4"/>
<protein>
    <submittedName>
        <fullName evidence="4">Transposase</fullName>
    </submittedName>
</protein>
<name>A0A2U3KKS4_9BACT</name>
<sequence length="418" mass="46415">MKEHNNSRKKSEPTSKRSKTRGPMRRDTKEVLAELVGKLKEKLDPKKVAATSAGEDHQRGELRPNLDRLTVGVDLGDQWSHYCILGLEGETLAEGQLRTKQEDIAEFFQALNAARVVFEVGTHSPWVQEVICGCGHEVLVANPRLMEGSKRRKRKNDRIDANKLARLGRVDPQSLHPMQHRSREVRQDLVVLRARDALVAARTELINATRGLVKSMGSRLPKCSSPSFAQKVEETVPIELRDALMPLVRMAAALSDCIQGYDEKIEKLGREKYEHTALLRQVKGVGPITSLAYVLTLENPDRFVKSRDVGPYLGLVPKQEDSGESQPQLGISKAGDTMMRRLLVGSAHYILGPFGPDTDLRRYGLRLCERGGKNAKKRAAVAVARKLAVLLHCLWVSGEVYEPLRQGMSATMTPAAAA</sequence>